<dbReference type="Proteomes" id="UP000076809">
    <property type="component" value="Chromosome"/>
</dbReference>
<sequence>MAPGGAMVGKLPHGEMTLPDMAEPAQQDLRQLSKKAGRGSQYGSPLPVIFQLLVPDSGA</sequence>
<evidence type="ECO:0000313" key="2">
    <source>
        <dbReference type="EMBL" id="ANB51923.1"/>
    </source>
</evidence>
<proteinExistence type="predicted"/>
<evidence type="ECO:0000313" key="3">
    <source>
        <dbReference type="Proteomes" id="UP000076809"/>
    </source>
</evidence>
<dbReference type="EMBL" id="CP014774">
    <property type="protein sequence ID" value="ANB51923.1"/>
    <property type="molecule type" value="Genomic_DNA"/>
</dbReference>
<name>A0AAC9B5I2_AERVE</name>
<evidence type="ECO:0000256" key="1">
    <source>
        <dbReference type="SAM" id="MobiDB-lite"/>
    </source>
</evidence>
<dbReference type="AlphaFoldDB" id="A0AAC9B5I2"/>
<accession>A0AAC9B5I2</accession>
<reference evidence="2 3" key="1">
    <citation type="journal article" date="2016" name="J. Clin. Microbiol.">
        <title>Detection and Whole-Genome Sequencing of Carbapenemase-Producing Aeromonas hydrophila Isolates from Routine Perirectal Surveillance Culture.</title>
        <authorList>
            <person name="Hughes H.Y."/>
            <person name="Conlan S.P."/>
            <person name="Lau A.F."/>
            <person name="Dekker J.P."/>
            <person name="Michelin A.V."/>
            <person name="Youn J.H."/>
            <person name="Henderson D.K."/>
            <person name="Frank K.M."/>
            <person name="Segre J.A."/>
            <person name="Palmore T.N."/>
        </authorList>
    </citation>
    <scope>NUCLEOTIDE SEQUENCE [LARGE SCALE GENOMIC DNA]</scope>
    <source>
        <strain evidence="2 3">AVNIH1</strain>
    </source>
</reference>
<gene>
    <name evidence="2" type="ORF">WM43_04235</name>
</gene>
<organism evidence="2 3">
    <name type="scientific">Aeromonas veronii</name>
    <dbReference type="NCBI Taxonomy" id="654"/>
    <lineage>
        <taxon>Bacteria</taxon>
        <taxon>Pseudomonadati</taxon>
        <taxon>Pseudomonadota</taxon>
        <taxon>Gammaproteobacteria</taxon>
        <taxon>Aeromonadales</taxon>
        <taxon>Aeromonadaceae</taxon>
        <taxon>Aeromonas</taxon>
    </lineage>
</organism>
<feature type="region of interest" description="Disordered" evidence="1">
    <location>
        <begin position="1"/>
        <end position="41"/>
    </location>
</feature>
<protein>
    <submittedName>
        <fullName evidence="2">Uncharacterized protein</fullName>
    </submittedName>
</protein>